<accession>A0A1J5U200</accession>
<evidence type="ECO:0000313" key="3">
    <source>
        <dbReference type="EMBL" id="OIR22805.1"/>
    </source>
</evidence>
<feature type="domain" description="Metallo-beta-lactamase" evidence="2">
    <location>
        <begin position="13"/>
        <end position="176"/>
    </location>
</feature>
<organism evidence="3 4">
    <name type="scientific">Marine Group III euryarchaeote CG-Epi3</name>
    <dbReference type="NCBI Taxonomy" id="1888997"/>
    <lineage>
        <taxon>Archaea</taxon>
        <taxon>Methanobacteriati</taxon>
        <taxon>Thermoplasmatota</taxon>
        <taxon>Thermoplasmata</taxon>
        <taxon>Candidatus Thermoprofundales</taxon>
    </lineage>
</organism>
<dbReference type="GO" id="GO:0050313">
    <property type="term" value="F:sulfur dioxygenase activity"/>
    <property type="evidence" value="ECO:0007669"/>
    <property type="project" value="InterPro"/>
</dbReference>
<proteinExistence type="predicted"/>
<dbReference type="InterPro" id="IPR051682">
    <property type="entry name" value="Mito_Persulfide_Diox"/>
</dbReference>
<dbReference type="Gene3D" id="3.60.15.10">
    <property type="entry name" value="Ribonuclease Z/Hydroxyacylglutathione hydrolase-like"/>
    <property type="match status" value="1"/>
</dbReference>
<dbReference type="Proteomes" id="UP000183138">
    <property type="component" value="Unassembled WGS sequence"/>
</dbReference>
<evidence type="ECO:0000259" key="2">
    <source>
        <dbReference type="SMART" id="SM00849"/>
    </source>
</evidence>
<evidence type="ECO:0000313" key="4">
    <source>
        <dbReference type="Proteomes" id="UP000183138"/>
    </source>
</evidence>
<dbReference type="PANTHER" id="PTHR43084:SF1">
    <property type="entry name" value="PERSULFIDE DIOXYGENASE ETHE1, MITOCHONDRIAL"/>
    <property type="match status" value="1"/>
</dbReference>
<dbReference type="InterPro" id="IPR036866">
    <property type="entry name" value="RibonucZ/Hydroxyglut_hydro"/>
</dbReference>
<dbReference type="AlphaFoldDB" id="A0A1J5U200"/>
<reference evidence="3 4" key="1">
    <citation type="submission" date="2016-08" db="EMBL/GenBank/DDBJ databases">
        <title>New Insights into Marine Group III Euryarchaeota, from dark to light.</title>
        <authorList>
            <person name="Haro-Moreno J.M."/>
            <person name="Rodriguez-Valera F."/>
            <person name="Lopez-Garcia P."/>
            <person name="Moreira D."/>
            <person name="Martin-Cuadrado A.B."/>
        </authorList>
    </citation>
    <scope>NUCLEOTIDE SEQUENCE [LARGE SCALE GENOMIC DNA]</scope>
    <source>
        <strain evidence="3">CG-Epi3</strain>
    </source>
</reference>
<evidence type="ECO:0000256" key="1">
    <source>
        <dbReference type="ARBA" id="ARBA00022723"/>
    </source>
</evidence>
<sequence>MVHISQLILGGTGCVSYIVLCKKRRECAIVDSFEGFEEDIHEELKRLEFPIVKYVIDTHTHADRKSASGYFAGENGLDGIVKSEITKYKGKKIETKDGDILKIGNAELKVLHTPGHTYDHNCYLVEDNLLSGDCLFIRDVGRIDLGGDPREKTEMLYNSLRKLEQLPGDTKIYPNHVGAVHAIDSEDTFSTISKEMKSNEALQVKDVKEFYTYMTEGWPPKPDNWEEIIEYNLKG</sequence>
<dbReference type="SUPFAM" id="SSF56281">
    <property type="entry name" value="Metallo-hydrolase/oxidoreductase"/>
    <property type="match status" value="1"/>
</dbReference>
<dbReference type="GO" id="GO:0006749">
    <property type="term" value="P:glutathione metabolic process"/>
    <property type="evidence" value="ECO:0007669"/>
    <property type="project" value="InterPro"/>
</dbReference>
<dbReference type="Pfam" id="PF00753">
    <property type="entry name" value="Lactamase_B"/>
    <property type="match status" value="1"/>
</dbReference>
<comment type="caution">
    <text evidence="3">The sequence shown here is derived from an EMBL/GenBank/DDBJ whole genome shotgun (WGS) entry which is preliminary data.</text>
</comment>
<dbReference type="CDD" id="cd07724">
    <property type="entry name" value="POD-like_MBL-fold"/>
    <property type="match status" value="1"/>
</dbReference>
<dbReference type="GO" id="GO:0070813">
    <property type="term" value="P:hydrogen sulfide metabolic process"/>
    <property type="evidence" value="ECO:0007669"/>
    <property type="project" value="TreeGrafter"/>
</dbReference>
<dbReference type="InterPro" id="IPR001279">
    <property type="entry name" value="Metallo-B-lactamas"/>
</dbReference>
<dbReference type="PANTHER" id="PTHR43084">
    <property type="entry name" value="PERSULFIDE DIOXYGENASE ETHE1"/>
    <property type="match status" value="1"/>
</dbReference>
<gene>
    <name evidence="3" type="ORF">BEU00_01580</name>
</gene>
<dbReference type="InterPro" id="IPR044528">
    <property type="entry name" value="POD-like_MBL-fold"/>
</dbReference>
<name>A0A1J5U200_9ARCH</name>
<dbReference type="SMART" id="SM00849">
    <property type="entry name" value="Lactamase_B"/>
    <property type="match status" value="1"/>
</dbReference>
<dbReference type="EMBL" id="MIYY01000029">
    <property type="protein sequence ID" value="OIR22805.1"/>
    <property type="molecule type" value="Genomic_DNA"/>
</dbReference>
<protein>
    <recommendedName>
        <fullName evidence="2">Metallo-beta-lactamase domain-containing protein</fullName>
    </recommendedName>
</protein>
<dbReference type="GO" id="GO:0046872">
    <property type="term" value="F:metal ion binding"/>
    <property type="evidence" value="ECO:0007669"/>
    <property type="project" value="UniProtKB-KW"/>
</dbReference>
<keyword evidence="1" id="KW-0479">Metal-binding</keyword>